<evidence type="ECO:0000256" key="3">
    <source>
        <dbReference type="ARBA" id="ARBA00022490"/>
    </source>
</evidence>
<evidence type="ECO:0000256" key="6">
    <source>
        <dbReference type="ARBA" id="ARBA00023015"/>
    </source>
</evidence>
<dbReference type="InterPro" id="IPR011006">
    <property type="entry name" value="CheY-like_superfamily"/>
</dbReference>
<evidence type="ECO:0000256" key="9">
    <source>
        <dbReference type="ARBA" id="ARBA00024867"/>
    </source>
</evidence>
<dbReference type="Proteomes" id="UP000199800">
    <property type="component" value="Unassembled WGS sequence"/>
</dbReference>
<evidence type="ECO:0000259" key="12">
    <source>
        <dbReference type="PROSITE" id="PS50110"/>
    </source>
</evidence>
<evidence type="ECO:0000256" key="8">
    <source>
        <dbReference type="ARBA" id="ARBA00023163"/>
    </source>
</evidence>
<dbReference type="GO" id="GO:0043565">
    <property type="term" value="F:sequence-specific DNA binding"/>
    <property type="evidence" value="ECO:0007669"/>
    <property type="project" value="InterPro"/>
</dbReference>
<dbReference type="PROSITE" id="PS01124">
    <property type="entry name" value="HTH_ARAC_FAMILY_2"/>
    <property type="match status" value="1"/>
</dbReference>
<dbReference type="AlphaFoldDB" id="A0A1H9ZMR5"/>
<dbReference type="SMART" id="SM00448">
    <property type="entry name" value="REC"/>
    <property type="match status" value="1"/>
</dbReference>
<dbReference type="PANTHER" id="PTHR42713">
    <property type="entry name" value="HISTIDINE KINASE-RELATED"/>
    <property type="match status" value="1"/>
</dbReference>
<dbReference type="STRING" id="29364.SAMN04487772_10410"/>
<dbReference type="InterPro" id="IPR018062">
    <property type="entry name" value="HTH_AraC-typ_CS"/>
</dbReference>
<gene>
    <name evidence="13" type="ORF">SAMN04487772_10410</name>
</gene>
<dbReference type="Pfam" id="PF00072">
    <property type="entry name" value="Response_reg"/>
    <property type="match status" value="1"/>
</dbReference>
<evidence type="ECO:0000256" key="2">
    <source>
        <dbReference type="ARBA" id="ARBA00018672"/>
    </source>
</evidence>
<dbReference type="GO" id="GO:0005737">
    <property type="term" value="C:cytoplasm"/>
    <property type="evidence" value="ECO:0007669"/>
    <property type="project" value="UniProtKB-SubCell"/>
</dbReference>
<evidence type="ECO:0000313" key="13">
    <source>
        <dbReference type="EMBL" id="SES82914.1"/>
    </source>
</evidence>
<keyword evidence="7" id="KW-0238">DNA-binding</keyword>
<dbReference type="SUPFAM" id="SSF46689">
    <property type="entry name" value="Homeodomain-like"/>
    <property type="match status" value="2"/>
</dbReference>
<evidence type="ECO:0000256" key="5">
    <source>
        <dbReference type="ARBA" id="ARBA00023012"/>
    </source>
</evidence>
<dbReference type="GO" id="GO:0000160">
    <property type="term" value="P:phosphorelay signal transduction system"/>
    <property type="evidence" value="ECO:0007669"/>
    <property type="project" value="UniProtKB-KW"/>
</dbReference>
<keyword evidence="4 10" id="KW-0597">Phosphoprotein</keyword>
<evidence type="ECO:0000256" key="1">
    <source>
        <dbReference type="ARBA" id="ARBA00004496"/>
    </source>
</evidence>
<keyword evidence="6" id="KW-0805">Transcription regulation</keyword>
<dbReference type="SUPFAM" id="SSF52172">
    <property type="entry name" value="CheY-like"/>
    <property type="match status" value="1"/>
</dbReference>
<dbReference type="InterPro" id="IPR001789">
    <property type="entry name" value="Sig_transdc_resp-reg_receiver"/>
</dbReference>
<protein>
    <recommendedName>
        <fullName evidence="2">Stage 0 sporulation protein A homolog</fullName>
    </recommendedName>
</protein>
<evidence type="ECO:0000256" key="4">
    <source>
        <dbReference type="ARBA" id="ARBA00022553"/>
    </source>
</evidence>
<keyword evidence="5" id="KW-0902">Two-component regulatory system</keyword>
<dbReference type="EMBL" id="FOHN01000004">
    <property type="protein sequence ID" value="SES82914.1"/>
    <property type="molecule type" value="Genomic_DNA"/>
</dbReference>
<feature type="modified residue" description="4-aspartylphosphate" evidence="10">
    <location>
        <position position="55"/>
    </location>
</feature>
<dbReference type="CDD" id="cd17536">
    <property type="entry name" value="REC_YesN-like"/>
    <property type="match status" value="1"/>
</dbReference>
<evidence type="ECO:0000313" key="14">
    <source>
        <dbReference type="Proteomes" id="UP000199800"/>
    </source>
</evidence>
<dbReference type="InterPro" id="IPR009057">
    <property type="entry name" value="Homeodomain-like_sf"/>
</dbReference>
<dbReference type="GO" id="GO:0003700">
    <property type="term" value="F:DNA-binding transcription factor activity"/>
    <property type="evidence" value="ECO:0007669"/>
    <property type="project" value="InterPro"/>
</dbReference>
<proteinExistence type="predicted"/>
<dbReference type="InterPro" id="IPR018060">
    <property type="entry name" value="HTH_AraC"/>
</dbReference>
<dbReference type="OrthoDB" id="9794370at2"/>
<sequence length="532" mass="61972">MLRVLLVDDEPFILKGLKVLIDWNREGFEIAGTASNGEEALEFVRHNQVDLIMSDIKMPVMTGLELLKRIREENITDAYFVIVSGYADFSYAQQAMQYKCTNYILKPVKEEELVEELRKIAKLSLHQEQEKEDTKKMEQAYLARNVISLIHGNYDKLNLQYVEENMKLSEQVRYIEIALDDTGIAEELSDEEKWAYQRELYKACVQFLKKYETHCIFNVSGHEKVYDIGFVYCDYMATEEGINEEEYLKSFLSCLKETLNIPILMLAGKKVKGIANIAKSYSTACMLRSVRGFRVKKEIYDYEDEVQVTNNGIVLCKKSLDSLLAAIEQNNRSAIQSSVEQFYGEMQQMEVAGDIVTLNINYILFQLIHLAISQDDNVNQEEILRLISESSFEEGIKRGSRAHLTRFAYEYADYLAQLRKNVSHGVLADIDKEIREHYSENITLKQLSEKYYVNSAYLGQLFRKRYGQSFKDYLIRFRMEQAVIRLIRTDKKIYEIAEEVGYKDLDYFVNRFIDIKGCTPAKFRKQTRCGEI</sequence>
<dbReference type="RefSeq" id="WP_092476477.1">
    <property type="nucleotide sequence ID" value="NZ_FOHN01000004.1"/>
</dbReference>
<evidence type="ECO:0000256" key="10">
    <source>
        <dbReference type="PROSITE-ProRule" id="PRU00169"/>
    </source>
</evidence>
<keyword evidence="8" id="KW-0804">Transcription</keyword>
<dbReference type="PANTHER" id="PTHR42713:SF3">
    <property type="entry name" value="TRANSCRIPTIONAL REGULATORY PROTEIN HPTR"/>
    <property type="match status" value="1"/>
</dbReference>
<dbReference type="Pfam" id="PF12833">
    <property type="entry name" value="HTH_18"/>
    <property type="match status" value="1"/>
</dbReference>
<comment type="function">
    <text evidence="9">May play the central regulatory role in sporulation. It may be an element of the effector pathway responsible for the activation of sporulation genes in response to nutritional stress. Spo0A may act in concert with spo0H (a sigma factor) to control the expression of some genes that are critical to the sporulation process.</text>
</comment>
<dbReference type="SMART" id="SM00342">
    <property type="entry name" value="HTH_ARAC"/>
    <property type="match status" value="1"/>
</dbReference>
<evidence type="ECO:0000256" key="7">
    <source>
        <dbReference type="ARBA" id="ARBA00023125"/>
    </source>
</evidence>
<comment type="subcellular location">
    <subcellularLocation>
        <location evidence="1">Cytoplasm</location>
    </subcellularLocation>
</comment>
<dbReference type="InterPro" id="IPR051552">
    <property type="entry name" value="HptR"/>
</dbReference>
<dbReference type="PROSITE" id="PS00041">
    <property type="entry name" value="HTH_ARAC_FAMILY_1"/>
    <property type="match status" value="1"/>
</dbReference>
<evidence type="ECO:0000259" key="11">
    <source>
        <dbReference type="PROSITE" id="PS01124"/>
    </source>
</evidence>
<feature type="domain" description="Response regulatory" evidence="12">
    <location>
        <begin position="3"/>
        <end position="121"/>
    </location>
</feature>
<feature type="domain" description="HTH araC/xylS-type" evidence="11">
    <location>
        <begin position="428"/>
        <end position="526"/>
    </location>
</feature>
<accession>A0A1H9ZMR5</accession>
<dbReference type="PROSITE" id="PS50110">
    <property type="entry name" value="RESPONSE_REGULATORY"/>
    <property type="match status" value="1"/>
</dbReference>
<dbReference type="Gene3D" id="3.40.50.2300">
    <property type="match status" value="1"/>
</dbReference>
<name>A0A1H9ZMR5_9FIRM</name>
<keyword evidence="14" id="KW-1185">Reference proteome</keyword>
<reference evidence="13 14" key="1">
    <citation type="submission" date="2016-10" db="EMBL/GenBank/DDBJ databases">
        <authorList>
            <person name="de Groot N.N."/>
        </authorList>
    </citation>
    <scope>NUCLEOTIDE SEQUENCE [LARGE SCALE GENOMIC DNA]</scope>
    <source>
        <strain evidence="13 14">DSM 1801</strain>
    </source>
</reference>
<keyword evidence="3" id="KW-0963">Cytoplasm</keyword>
<organism evidence="13 14">
    <name type="scientific">[Clostridium] polysaccharolyticum</name>
    <dbReference type="NCBI Taxonomy" id="29364"/>
    <lineage>
        <taxon>Bacteria</taxon>
        <taxon>Bacillati</taxon>
        <taxon>Bacillota</taxon>
        <taxon>Clostridia</taxon>
        <taxon>Lachnospirales</taxon>
        <taxon>Lachnospiraceae</taxon>
    </lineage>
</organism>
<dbReference type="Gene3D" id="1.10.10.60">
    <property type="entry name" value="Homeodomain-like"/>
    <property type="match status" value="2"/>
</dbReference>